<dbReference type="InterPro" id="IPR023476">
    <property type="entry name" value="Pep_tRNA_hydro_II_dom_sf"/>
</dbReference>
<dbReference type="GO" id="GO:0004045">
    <property type="term" value="F:peptidyl-tRNA hydrolase activity"/>
    <property type="evidence" value="ECO:0007669"/>
    <property type="project" value="UniProtKB-EC"/>
</dbReference>
<name>A0A8J3QBT5_9ACTN</name>
<dbReference type="InterPro" id="IPR002833">
    <property type="entry name" value="PTH2"/>
</dbReference>
<dbReference type="NCBIfam" id="TIGR00283">
    <property type="entry name" value="arch_pth2"/>
    <property type="match status" value="1"/>
</dbReference>
<keyword evidence="2 5" id="KW-0378">Hydrolase</keyword>
<dbReference type="FunFam" id="3.40.1490.10:FF:000001">
    <property type="entry name" value="Peptidyl-tRNA hydrolase 2"/>
    <property type="match status" value="1"/>
</dbReference>
<sequence>MGHKLVIVMRGDLGMSKGKVAAQAAHAAVEAVLRRLDHPDLRTWLAQGQPKVVLRVADEEALQQIVSAAASAAVPVVTIADAGRTQLSAGTTTCCAVGPAVSSDIDQITGNLPLL</sequence>
<dbReference type="EMBL" id="BONY01000040">
    <property type="protein sequence ID" value="GIH07740.1"/>
    <property type="molecule type" value="Genomic_DNA"/>
</dbReference>
<dbReference type="GO" id="GO:0005829">
    <property type="term" value="C:cytosol"/>
    <property type="evidence" value="ECO:0007669"/>
    <property type="project" value="TreeGrafter"/>
</dbReference>
<dbReference type="EC" id="3.1.1.29" evidence="1"/>
<evidence type="ECO:0000256" key="4">
    <source>
        <dbReference type="ARBA" id="ARBA00048707"/>
    </source>
</evidence>
<dbReference type="NCBIfam" id="NF003314">
    <property type="entry name" value="PRK04322.1"/>
    <property type="match status" value="1"/>
</dbReference>
<dbReference type="Pfam" id="PF01981">
    <property type="entry name" value="PTH2"/>
    <property type="match status" value="1"/>
</dbReference>
<dbReference type="PANTHER" id="PTHR12649">
    <property type="entry name" value="PEPTIDYL-TRNA HYDROLASE 2"/>
    <property type="match status" value="1"/>
</dbReference>
<accession>A0A8J3QBT5</accession>
<dbReference type="SUPFAM" id="SSF102462">
    <property type="entry name" value="Peptidyl-tRNA hydrolase II"/>
    <property type="match status" value="1"/>
</dbReference>
<dbReference type="Gene3D" id="3.40.1490.10">
    <property type="entry name" value="Bit1"/>
    <property type="match status" value="1"/>
</dbReference>
<dbReference type="AlphaFoldDB" id="A0A8J3QBT5"/>
<protein>
    <recommendedName>
        <fullName evidence="1">peptidyl-tRNA hydrolase</fullName>
        <ecNumber evidence="1">3.1.1.29</ecNumber>
    </recommendedName>
</protein>
<comment type="caution">
    <text evidence="5">The sequence shown here is derived from an EMBL/GenBank/DDBJ whole genome shotgun (WGS) entry which is preliminary data.</text>
</comment>
<evidence type="ECO:0000256" key="2">
    <source>
        <dbReference type="ARBA" id="ARBA00022801"/>
    </source>
</evidence>
<proteinExistence type="inferred from homology"/>
<dbReference type="RefSeq" id="WP_239124107.1">
    <property type="nucleotide sequence ID" value="NZ_BONY01000040.1"/>
</dbReference>
<evidence type="ECO:0000313" key="6">
    <source>
        <dbReference type="Proteomes" id="UP000612899"/>
    </source>
</evidence>
<reference evidence="5" key="1">
    <citation type="submission" date="2021-01" db="EMBL/GenBank/DDBJ databases">
        <title>Whole genome shotgun sequence of Rhizocola hellebori NBRC 109834.</title>
        <authorList>
            <person name="Komaki H."/>
            <person name="Tamura T."/>
        </authorList>
    </citation>
    <scope>NUCLEOTIDE SEQUENCE</scope>
    <source>
        <strain evidence="5">NBRC 109834</strain>
    </source>
</reference>
<dbReference type="Proteomes" id="UP000612899">
    <property type="component" value="Unassembled WGS sequence"/>
</dbReference>
<dbReference type="PANTHER" id="PTHR12649:SF11">
    <property type="entry name" value="PEPTIDYL-TRNA HYDROLASE 2, MITOCHONDRIAL"/>
    <property type="match status" value="1"/>
</dbReference>
<evidence type="ECO:0000313" key="5">
    <source>
        <dbReference type="EMBL" id="GIH07740.1"/>
    </source>
</evidence>
<gene>
    <name evidence="5" type="ORF">Rhe02_58070</name>
</gene>
<keyword evidence="6" id="KW-1185">Reference proteome</keyword>
<comment type="catalytic activity">
    <reaction evidence="4">
        <text>an N-acyl-L-alpha-aminoacyl-tRNA + H2O = an N-acyl-L-amino acid + a tRNA + H(+)</text>
        <dbReference type="Rhea" id="RHEA:54448"/>
        <dbReference type="Rhea" id="RHEA-COMP:10123"/>
        <dbReference type="Rhea" id="RHEA-COMP:13883"/>
        <dbReference type="ChEBI" id="CHEBI:15377"/>
        <dbReference type="ChEBI" id="CHEBI:15378"/>
        <dbReference type="ChEBI" id="CHEBI:59874"/>
        <dbReference type="ChEBI" id="CHEBI:78442"/>
        <dbReference type="ChEBI" id="CHEBI:138191"/>
        <dbReference type="EC" id="3.1.1.29"/>
    </reaction>
</comment>
<comment type="similarity">
    <text evidence="3">Belongs to the PTH2 family.</text>
</comment>
<evidence type="ECO:0000256" key="3">
    <source>
        <dbReference type="ARBA" id="ARBA00038050"/>
    </source>
</evidence>
<evidence type="ECO:0000256" key="1">
    <source>
        <dbReference type="ARBA" id="ARBA00013260"/>
    </source>
</evidence>
<organism evidence="5 6">
    <name type="scientific">Rhizocola hellebori</name>
    <dbReference type="NCBI Taxonomy" id="1392758"/>
    <lineage>
        <taxon>Bacteria</taxon>
        <taxon>Bacillati</taxon>
        <taxon>Actinomycetota</taxon>
        <taxon>Actinomycetes</taxon>
        <taxon>Micromonosporales</taxon>
        <taxon>Micromonosporaceae</taxon>
        <taxon>Rhizocola</taxon>
    </lineage>
</organism>